<gene>
    <name evidence="1" type="ORF">EV146_105302</name>
</gene>
<protein>
    <submittedName>
        <fullName evidence="1">YlqD protein</fullName>
    </submittedName>
</protein>
<evidence type="ECO:0000313" key="2">
    <source>
        <dbReference type="Proteomes" id="UP000295689"/>
    </source>
</evidence>
<proteinExistence type="predicted"/>
<name>A0A4R2BI83_9BACI</name>
<organism evidence="1 2">
    <name type="scientific">Mesobacillus foraminis</name>
    <dbReference type="NCBI Taxonomy" id="279826"/>
    <lineage>
        <taxon>Bacteria</taxon>
        <taxon>Bacillati</taxon>
        <taxon>Bacillota</taxon>
        <taxon>Bacilli</taxon>
        <taxon>Bacillales</taxon>
        <taxon>Bacillaceae</taxon>
        <taxon>Mesobacillus</taxon>
    </lineage>
</organism>
<dbReference type="Gene3D" id="6.10.140.1110">
    <property type="match status" value="1"/>
</dbReference>
<dbReference type="Pfam" id="PF11068">
    <property type="entry name" value="YlqD"/>
    <property type="match status" value="1"/>
</dbReference>
<dbReference type="InterPro" id="IPR021297">
    <property type="entry name" value="YlqD"/>
</dbReference>
<accession>A0A4R2BI83</accession>
<comment type="caution">
    <text evidence="1">The sequence shown here is derived from an EMBL/GenBank/DDBJ whole genome shotgun (WGS) entry which is preliminary data.</text>
</comment>
<dbReference type="EMBL" id="SLVV01000005">
    <property type="protein sequence ID" value="TCN25644.1"/>
    <property type="molecule type" value="Genomic_DNA"/>
</dbReference>
<dbReference type="RefSeq" id="WP_132005594.1">
    <property type="nucleotide sequence ID" value="NZ_JABUHM010000003.1"/>
</dbReference>
<reference evidence="1 2" key="1">
    <citation type="journal article" date="2015" name="Stand. Genomic Sci.">
        <title>Genomic Encyclopedia of Bacterial and Archaeal Type Strains, Phase III: the genomes of soil and plant-associated and newly described type strains.</title>
        <authorList>
            <person name="Whitman W.B."/>
            <person name="Woyke T."/>
            <person name="Klenk H.P."/>
            <person name="Zhou Y."/>
            <person name="Lilburn T.G."/>
            <person name="Beck B.J."/>
            <person name="De Vos P."/>
            <person name="Vandamme P."/>
            <person name="Eisen J.A."/>
            <person name="Garrity G."/>
            <person name="Hugenholtz P."/>
            <person name="Kyrpides N.C."/>
        </authorList>
    </citation>
    <scope>NUCLEOTIDE SEQUENCE [LARGE SCALE GENOMIC DNA]</scope>
    <source>
        <strain evidence="1 2">CV53</strain>
    </source>
</reference>
<evidence type="ECO:0000313" key="1">
    <source>
        <dbReference type="EMBL" id="TCN25644.1"/>
    </source>
</evidence>
<keyword evidence="2" id="KW-1185">Reference proteome</keyword>
<dbReference type="AlphaFoldDB" id="A0A4R2BI83"/>
<dbReference type="Proteomes" id="UP000295689">
    <property type="component" value="Unassembled WGS sequence"/>
</dbReference>
<sequence length="130" mass="15158">MKVLQTVVVKQVLTETSKQGLLKKYQERKFQLQKECHQLIFELKKQEKSKKFPSESLKKHFGNEMNSYKEKIKLLDFQIEQLHILPLGSELKETELQSIVDLNEGDAWDGFLSGKAVIIKDGIVVEIRER</sequence>